<name>W9YEZ9_9EURO</name>
<dbReference type="InterPro" id="IPR023631">
    <property type="entry name" value="Amidase_dom"/>
</dbReference>
<dbReference type="AlphaFoldDB" id="W9YEZ9"/>
<organism evidence="7 8">
    <name type="scientific">Capronia coronata CBS 617.96</name>
    <dbReference type="NCBI Taxonomy" id="1182541"/>
    <lineage>
        <taxon>Eukaryota</taxon>
        <taxon>Fungi</taxon>
        <taxon>Dikarya</taxon>
        <taxon>Ascomycota</taxon>
        <taxon>Pezizomycotina</taxon>
        <taxon>Eurotiomycetes</taxon>
        <taxon>Chaetothyriomycetidae</taxon>
        <taxon>Chaetothyriales</taxon>
        <taxon>Herpotrichiellaceae</taxon>
        <taxon>Capronia</taxon>
    </lineage>
</organism>
<dbReference type="Pfam" id="PF01425">
    <property type="entry name" value="Amidase"/>
    <property type="match status" value="1"/>
</dbReference>
<dbReference type="PIRSF" id="PIRSF001221">
    <property type="entry name" value="Amidase_fungi"/>
    <property type="match status" value="1"/>
</dbReference>
<dbReference type="RefSeq" id="XP_007723641.1">
    <property type="nucleotide sequence ID" value="XM_007725451.1"/>
</dbReference>
<accession>W9YEZ9</accession>
<dbReference type="STRING" id="1182541.W9YEZ9"/>
<keyword evidence="8" id="KW-1185">Reference proteome</keyword>
<feature type="active site" description="Acyl-ester intermediate" evidence="5">
    <location>
        <position position="247"/>
    </location>
</feature>
<dbReference type="PROSITE" id="PS00571">
    <property type="entry name" value="AMIDASES"/>
    <property type="match status" value="1"/>
</dbReference>
<comment type="catalytic activity">
    <reaction evidence="1">
        <text>a monocarboxylic acid amide + H2O = a monocarboxylate + NH4(+)</text>
        <dbReference type="Rhea" id="RHEA:12020"/>
        <dbReference type="ChEBI" id="CHEBI:15377"/>
        <dbReference type="ChEBI" id="CHEBI:28938"/>
        <dbReference type="ChEBI" id="CHEBI:35757"/>
        <dbReference type="ChEBI" id="CHEBI:83628"/>
        <dbReference type="EC" id="3.5.1.4"/>
    </reaction>
</comment>
<evidence type="ECO:0000313" key="7">
    <source>
        <dbReference type="EMBL" id="EXJ91447.1"/>
    </source>
</evidence>
<dbReference type="Gene3D" id="3.90.1300.10">
    <property type="entry name" value="Amidase signature (AS) domain"/>
    <property type="match status" value="1"/>
</dbReference>
<evidence type="ECO:0000313" key="8">
    <source>
        <dbReference type="Proteomes" id="UP000019484"/>
    </source>
</evidence>
<dbReference type="InterPro" id="IPR036928">
    <property type="entry name" value="AS_sf"/>
</dbReference>
<keyword evidence="4" id="KW-0378">Hydrolase</keyword>
<evidence type="ECO:0000256" key="4">
    <source>
        <dbReference type="ARBA" id="ARBA00022801"/>
    </source>
</evidence>
<dbReference type="Proteomes" id="UP000019484">
    <property type="component" value="Unassembled WGS sequence"/>
</dbReference>
<comment type="caution">
    <text evidence="7">The sequence shown here is derived from an EMBL/GenBank/DDBJ whole genome shotgun (WGS) entry which is preliminary data.</text>
</comment>
<sequence>MSIVANRPPFTIADWRAAAQEKRQQLDESIPASFCLPEALLQQVHSEHGPYSERPTLLDSGILTKLDIEITSIVNVPVLLKRIATKRYSAVQVAEAFCKRASLAQQFTSCLTELWYDAAIKRARWLDDYQRREGRVIGILHGLPVSLKDCFDVEGANSNAGLVSWLPYRASKNSCVAQALLNAGAVLYAKTSSSQALLSVESINNIFGTVKNPHNTELSAGGSSGGEGALVAAGGSILGSGTDGGGSLRWPAAFCGLWTLKPSKERVPGAGISAPRSGSESVNAGIGPLAKTVSGLELWMQAQLASEPWNYTFGCLPMKWDTVQAQRPSATKLKVGVVWDDGIIKPTPPVTRALQIVVEALSKAGHTIVSLPKERIFPLHRRSLGCTMLSNVQDGGRTVMRHINASGEPVVPRTAVGSAASALTAEQVFDNHLLRGQLASEYNDIWIEFGLDTILAPATAHPANPHGKYISNSYATVYNMLDYVAGAVPVTFVDQELDVADRDWYDGEIYERVEPDRFPYDLGDREMKSLYTSPAVFKDAPVGVQFLCRRLREEKCIGILKEVEQLLAEKTG</sequence>
<dbReference type="GO" id="GO:0004040">
    <property type="term" value="F:amidase activity"/>
    <property type="evidence" value="ECO:0007669"/>
    <property type="project" value="UniProtKB-EC"/>
</dbReference>
<dbReference type="SUPFAM" id="SSF75304">
    <property type="entry name" value="Amidase signature (AS) enzymes"/>
    <property type="match status" value="1"/>
</dbReference>
<comment type="similarity">
    <text evidence="2">Belongs to the amidase family.</text>
</comment>
<evidence type="ECO:0000259" key="6">
    <source>
        <dbReference type="Pfam" id="PF01425"/>
    </source>
</evidence>
<dbReference type="GeneID" id="19159440"/>
<dbReference type="PANTHER" id="PTHR46072:SF5">
    <property type="entry name" value="GENERAL AMIDASE-C"/>
    <property type="match status" value="1"/>
</dbReference>
<dbReference type="EC" id="3.5.1.4" evidence="3"/>
<evidence type="ECO:0000256" key="1">
    <source>
        <dbReference type="ARBA" id="ARBA00001311"/>
    </source>
</evidence>
<reference evidence="7 8" key="1">
    <citation type="submission" date="2013-03" db="EMBL/GenBank/DDBJ databases">
        <title>The Genome Sequence of Capronia coronata CBS 617.96.</title>
        <authorList>
            <consortium name="The Broad Institute Genomics Platform"/>
            <person name="Cuomo C."/>
            <person name="de Hoog S."/>
            <person name="Gorbushina A."/>
            <person name="Walker B."/>
            <person name="Young S.K."/>
            <person name="Zeng Q."/>
            <person name="Gargeya S."/>
            <person name="Fitzgerald M."/>
            <person name="Haas B."/>
            <person name="Abouelleil A."/>
            <person name="Allen A.W."/>
            <person name="Alvarado L."/>
            <person name="Arachchi H.M."/>
            <person name="Berlin A.M."/>
            <person name="Chapman S.B."/>
            <person name="Gainer-Dewar J."/>
            <person name="Goldberg J."/>
            <person name="Griggs A."/>
            <person name="Gujja S."/>
            <person name="Hansen M."/>
            <person name="Howarth C."/>
            <person name="Imamovic A."/>
            <person name="Ireland A."/>
            <person name="Larimer J."/>
            <person name="McCowan C."/>
            <person name="Murphy C."/>
            <person name="Pearson M."/>
            <person name="Poon T.W."/>
            <person name="Priest M."/>
            <person name="Roberts A."/>
            <person name="Saif S."/>
            <person name="Shea T."/>
            <person name="Sisk P."/>
            <person name="Sykes S."/>
            <person name="Wortman J."/>
            <person name="Nusbaum C."/>
            <person name="Birren B."/>
        </authorList>
    </citation>
    <scope>NUCLEOTIDE SEQUENCE [LARGE SCALE GENOMIC DNA]</scope>
    <source>
        <strain evidence="7 8">CBS 617.96</strain>
    </source>
</reference>
<evidence type="ECO:0000256" key="5">
    <source>
        <dbReference type="PIRSR" id="PIRSR001221-1"/>
    </source>
</evidence>
<dbReference type="InterPro" id="IPR020556">
    <property type="entry name" value="Amidase_CS"/>
</dbReference>
<evidence type="ECO:0000256" key="2">
    <source>
        <dbReference type="ARBA" id="ARBA00009199"/>
    </source>
</evidence>
<feature type="domain" description="Amidase" evidence="6">
    <location>
        <begin position="93"/>
        <end position="556"/>
    </location>
</feature>
<protein>
    <recommendedName>
        <fullName evidence="3">amidase</fullName>
        <ecNumber evidence="3">3.5.1.4</ecNumber>
    </recommendedName>
</protein>
<feature type="active site" description="Charge relay system" evidence="5">
    <location>
        <position position="148"/>
    </location>
</feature>
<dbReference type="OrthoDB" id="6428749at2759"/>
<proteinExistence type="inferred from homology"/>
<gene>
    <name evidence="7" type="ORF">A1O1_04559</name>
</gene>
<dbReference type="PANTHER" id="PTHR46072">
    <property type="entry name" value="AMIDASE-RELATED-RELATED"/>
    <property type="match status" value="1"/>
</dbReference>
<dbReference type="EMBL" id="AMWN01000003">
    <property type="protein sequence ID" value="EXJ91447.1"/>
    <property type="molecule type" value="Genomic_DNA"/>
</dbReference>
<feature type="active site" description="Charge relay system" evidence="5">
    <location>
        <position position="223"/>
    </location>
</feature>
<dbReference type="eggNOG" id="KOG1212">
    <property type="taxonomic scope" value="Eukaryota"/>
</dbReference>
<dbReference type="HOGENOM" id="CLU_009600_9_2_1"/>
<evidence type="ECO:0000256" key="3">
    <source>
        <dbReference type="ARBA" id="ARBA00012922"/>
    </source>
</evidence>